<proteinExistence type="predicted"/>
<gene>
    <name evidence="2" type="ORF">P7K49_029433</name>
</gene>
<organism evidence="2 3">
    <name type="scientific">Saguinus oedipus</name>
    <name type="common">Cotton-top tamarin</name>
    <name type="synonym">Oedipomidas oedipus</name>
    <dbReference type="NCBI Taxonomy" id="9490"/>
    <lineage>
        <taxon>Eukaryota</taxon>
        <taxon>Metazoa</taxon>
        <taxon>Chordata</taxon>
        <taxon>Craniata</taxon>
        <taxon>Vertebrata</taxon>
        <taxon>Euteleostomi</taxon>
        <taxon>Mammalia</taxon>
        <taxon>Eutheria</taxon>
        <taxon>Euarchontoglires</taxon>
        <taxon>Primates</taxon>
        <taxon>Haplorrhini</taxon>
        <taxon>Platyrrhini</taxon>
        <taxon>Cebidae</taxon>
        <taxon>Callitrichinae</taxon>
        <taxon>Saguinus</taxon>
    </lineage>
</organism>
<dbReference type="Proteomes" id="UP001266305">
    <property type="component" value="Unassembled WGS sequence"/>
</dbReference>
<dbReference type="EMBL" id="JASSZA010000015">
    <property type="protein sequence ID" value="KAK2092904.1"/>
    <property type="molecule type" value="Genomic_DNA"/>
</dbReference>
<feature type="region of interest" description="Disordered" evidence="1">
    <location>
        <begin position="49"/>
        <end position="157"/>
    </location>
</feature>
<feature type="compositionally biased region" description="Polar residues" evidence="1">
    <location>
        <begin position="148"/>
        <end position="157"/>
    </location>
</feature>
<reference evidence="2 3" key="1">
    <citation type="submission" date="2023-05" db="EMBL/GenBank/DDBJ databases">
        <title>B98-5 Cell Line De Novo Hybrid Assembly: An Optical Mapping Approach.</title>
        <authorList>
            <person name="Kananen K."/>
            <person name="Auerbach J.A."/>
            <person name="Kautto E."/>
            <person name="Blachly J.S."/>
        </authorList>
    </citation>
    <scope>NUCLEOTIDE SEQUENCE [LARGE SCALE GENOMIC DNA]</scope>
    <source>
        <strain evidence="2">B95-8</strain>
        <tissue evidence="2">Cell line</tissue>
    </source>
</reference>
<evidence type="ECO:0000313" key="3">
    <source>
        <dbReference type="Proteomes" id="UP001266305"/>
    </source>
</evidence>
<evidence type="ECO:0000256" key="1">
    <source>
        <dbReference type="SAM" id="MobiDB-lite"/>
    </source>
</evidence>
<keyword evidence="3" id="KW-1185">Reference proteome</keyword>
<feature type="compositionally biased region" description="Basic and acidic residues" evidence="1">
    <location>
        <begin position="94"/>
        <end position="110"/>
    </location>
</feature>
<accession>A0ABQ9U7Z9</accession>
<name>A0ABQ9U7Z9_SAGOE</name>
<evidence type="ECO:0000313" key="2">
    <source>
        <dbReference type="EMBL" id="KAK2092904.1"/>
    </source>
</evidence>
<comment type="caution">
    <text evidence="2">The sequence shown here is derived from an EMBL/GenBank/DDBJ whole genome shotgun (WGS) entry which is preliminary data.</text>
</comment>
<feature type="compositionally biased region" description="Basic and acidic residues" evidence="1">
    <location>
        <begin position="59"/>
        <end position="69"/>
    </location>
</feature>
<sequence>MLLSPLGCDPGPCVALCARCSSSRAAGQAGEVSRNFPPDINIPNEGHAVGGPAWTPDHTFGDFKTERGGEQLPNQGGETLACDSKGGLGWPGGERGEERGGNSMKTEGHGKQLAPRQGQGPKPRQCPCGFQVTDQRPGESGTGISLRKASNTRPATF</sequence>
<protein>
    <submittedName>
        <fullName evidence="2">Uncharacterized protein</fullName>
    </submittedName>
</protein>